<dbReference type="EMBL" id="VLKM01000001">
    <property type="protein sequence ID" value="TWH98404.1"/>
    <property type="molecule type" value="Genomic_DNA"/>
</dbReference>
<proteinExistence type="predicted"/>
<evidence type="ECO:0000313" key="1">
    <source>
        <dbReference type="EMBL" id="TWH98404.1"/>
    </source>
</evidence>
<sequence length="145" mass="16470">MTAIILSLLISFLPLKQNEENSSIKFNGLYVTKCIYEEGDQEGDQEYLRFYPNGKVISVATDCEGTAVEISKWFHIDNKKIEYLNIGDYKIEGRKITLATTSKVGTVKYSGEITRDGLLKLKFKSLINGEKGREEFNFVEIADLK</sequence>
<reference evidence="1 2" key="1">
    <citation type="journal article" date="2015" name="Stand. Genomic Sci.">
        <title>Genomic Encyclopedia of Bacterial and Archaeal Type Strains, Phase III: the genomes of soil and plant-associated and newly described type strains.</title>
        <authorList>
            <person name="Whitman W.B."/>
            <person name="Woyke T."/>
            <person name="Klenk H.P."/>
            <person name="Zhou Y."/>
            <person name="Lilburn T.G."/>
            <person name="Beck B.J."/>
            <person name="De Vos P."/>
            <person name="Vandamme P."/>
            <person name="Eisen J.A."/>
            <person name="Garrity G."/>
            <person name="Hugenholtz P."/>
            <person name="Kyrpides N.C."/>
        </authorList>
    </citation>
    <scope>NUCLEOTIDE SEQUENCE [LARGE SCALE GENOMIC DNA]</scope>
    <source>
        <strain evidence="1 2">CGMCC 1.6844</strain>
    </source>
</reference>
<evidence type="ECO:0008006" key="3">
    <source>
        <dbReference type="Google" id="ProtNLM"/>
    </source>
</evidence>
<accession>A0A562KSP9</accession>
<dbReference type="AlphaFoldDB" id="A0A562KSP9"/>
<keyword evidence="2" id="KW-1185">Reference proteome</keyword>
<dbReference type="RefSeq" id="WP_133606408.1">
    <property type="nucleotide sequence ID" value="NZ_SNZC01000001.1"/>
</dbReference>
<comment type="caution">
    <text evidence="1">The sequence shown here is derived from an EMBL/GenBank/DDBJ whole genome shotgun (WGS) entry which is preliminary data.</text>
</comment>
<organism evidence="1 2">
    <name type="scientific">Flavobacterium cheniae</name>
    <dbReference type="NCBI Taxonomy" id="295428"/>
    <lineage>
        <taxon>Bacteria</taxon>
        <taxon>Pseudomonadati</taxon>
        <taxon>Bacteroidota</taxon>
        <taxon>Flavobacteriia</taxon>
        <taxon>Flavobacteriales</taxon>
        <taxon>Flavobacteriaceae</taxon>
        <taxon>Flavobacterium</taxon>
    </lineage>
</organism>
<dbReference type="Proteomes" id="UP000315312">
    <property type="component" value="Unassembled WGS sequence"/>
</dbReference>
<protein>
    <recommendedName>
        <fullName evidence="3">NlpE-like protein</fullName>
    </recommendedName>
</protein>
<dbReference type="OrthoDB" id="1362240at2"/>
<gene>
    <name evidence="1" type="ORF">IP97_00355</name>
</gene>
<name>A0A562KSP9_9FLAO</name>
<evidence type="ECO:0000313" key="2">
    <source>
        <dbReference type="Proteomes" id="UP000315312"/>
    </source>
</evidence>